<dbReference type="InterPro" id="IPR019405">
    <property type="entry name" value="Lactonase_7-beta_prop"/>
</dbReference>
<dbReference type="Pfam" id="PF10282">
    <property type="entry name" value="Lactonase"/>
    <property type="match status" value="1"/>
</dbReference>
<reference evidence="3" key="1">
    <citation type="journal article" date="2014" name="Proc. Natl. Acad. Sci. U.S.A.">
        <title>Extensive sampling of basidiomycete genomes demonstrates inadequacy of the white-rot/brown-rot paradigm for wood decay fungi.</title>
        <authorList>
            <person name="Riley R."/>
            <person name="Salamov A.A."/>
            <person name="Brown D.W."/>
            <person name="Nagy L.G."/>
            <person name="Floudas D."/>
            <person name="Held B.W."/>
            <person name="Levasseur A."/>
            <person name="Lombard V."/>
            <person name="Morin E."/>
            <person name="Otillar R."/>
            <person name="Lindquist E.A."/>
            <person name="Sun H."/>
            <person name="LaButti K.M."/>
            <person name="Schmutz J."/>
            <person name="Jabbour D."/>
            <person name="Luo H."/>
            <person name="Baker S.E."/>
            <person name="Pisabarro A.G."/>
            <person name="Walton J.D."/>
            <person name="Blanchette R.A."/>
            <person name="Henrissat B."/>
            <person name="Martin F."/>
            <person name="Cullen D."/>
            <person name="Hibbett D.S."/>
            <person name="Grigoriev I.V."/>
        </authorList>
    </citation>
    <scope>NUCLEOTIDE SEQUENCE [LARGE SCALE GENOMIC DNA]</scope>
    <source>
        <strain evidence="3">FD-172 SS1</strain>
    </source>
</reference>
<dbReference type="PANTHER" id="PTHR30344:SF7">
    <property type="entry name" value="DUF2415 DOMAIN-CONTAINING PROTEIN"/>
    <property type="match status" value="1"/>
</dbReference>
<dbReference type="AlphaFoldDB" id="A0A067M8T9"/>
<dbReference type="InterPro" id="IPR015943">
    <property type="entry name" value="WD40/YVTN_repeat-like_dom_sf"/>
</dbReference>
<name>A0A067M8T9_BOTB1</name>
<dbReference type="InterPro" id="IPR050282">
    <property type="entry name" value="Cycloisomerase_2"/>
</dbReference>
<dbReference type="GO" id="GO:0017057">
    <property type="term" value="F:6-phosphogluconolactonase activity"/>
    <property type="evidence" value="ECO:0007669"/>
    <property type="project" value="TreeGrafter"/>
</dbReference>
<dbReference type="HOGENOM" id="CLU_038716_1_0_1"/>
<dbReference type="SUPFAM" id="SSF75011">
    <property type="entry name" value="3-carboxy-cis,cis-mucoante lactonizing enzyme"/>
    <property type="match status" value="1"/>
</dbReference>
<evidence type="ECO:0000313" key="3">
    <source>
        <dbReference type="Proteomes" id="UP000027195"/>
    </source>
</evidence>
<organism evidence="2 3">
    <name type="scientific">Botryobasidium botryosum (strain FD-172 SS1)</name>
    <dbReference type="NCBI Taxonomy" id="930990"/>
    <lineage>
        <taxon>Eukaryota</taxon>
        <taxon>Fungi</taxon>
        <taxon>Dikarya</taxon>
        <taxon>Basidiomycota</taxon>
        <taxon>Agaricomycotina</taxon>
        <taxon>Agaricomycetes</taxon>
        <taxon>Cantharellales</taxon>
        <taxon>Botryobasidiaceae</taxon>
        <taxon>Botryobasidium</taxon>
    </lineage>
</organism>
<keyword evidence="3" id="KW-1185">Reference proteome</keyword>
<dbReference type="InParanoid" id="A0A067M8T9"/>
<dbReference type="Proteomes" id="UP000027195">
    <property type="component" value="Unassembled WGS sequence"/>
</dbReference>
<proteinExistence type="inferred from homology"/>
<sequence length="360" mass="38436">MVNFTILAGTFTPFIRVLSFNSASNTLAFQSQWPAGDQPSWLGLHPVNQSVLYATSGGNPGQLQSFVIGSGGKLTRISITESGGADPAHLVALKNGKEVAVINYSGSTANVITLDKDLVHFTKPVSALTFNGTGPNAGRQEKAHPHQVIEHGDELLVPDLGADKIWRLAKRASKWETYGSIPQPKGSGPRHIVVQDSTRTIYTVHELDNTLTAQVLPAPNSSEPAKILASLSVLPPDVPRGSQNGAAELILSPTNKKFPKPFLYASNRNVSPDTTLLDPRGDTIAIFTPEPLKLVKHVYTGLNQIRGMAIGGPNNEYILAAGILGGGVVVYERINGGADLKELARLTKEGSDNVVSFVWL</sequence>
<comment type="similarity">
    <text evidence="1">Belongs to the cycloisomerase 2 family.</text>
</comment>
<evidence type="ECO:0000313" key="2">
    <source>
        <dbReference type="EMBL" id="KDQ07996.1"/>
    </source>
</evidence>
<dbReference type="OrthoDB" id="9972196at2759"/>
<dbReference type="Gene3D" id="2.130.10.10">
    <property type="entry name" value="YVTN repeat-like/Quinoprotein amine dehydrogenase"/>
    <property type="match status" value="1"/>
</dbReference>
<evidence type="ECO:0008006" key="4">
    <source>
        <dbReference type="Google" id="ProtNLM"/>
    </source>
</evidence>
<evidence type="ECO:0000256" key="1">
    <source>
        <dbReference type="ARBA" id="ARBA00005564"/>
    </source>
</evidence>
<dbReference type="PANTHER" id="PTHR30344">
    <property type="entry name" value="6-PHOSPHOGLUCONOLACTONASE-RELATED"/>
    <property type="match status" value="1"/>
</dbReference>
<dbReference type="STRING" id="930990.A0A067M8T9"/>
<accession>A0A067M8T9</accession>
<gene>
    <name evidence="2" type="ORF">BOTBODRAFT_38331</name>
</gene>
<protein>
    <recommendedName>
        <fullName evidence="4">Isomerase YbhE</fullName>
    </recommendedName>
</protein>
<dbReference type="EMBL" id="KL198097">
    <property type="protein sequence ID" value="KDQ07996.1"/>
    <property type="molecule type" value="Genomic_DNA"/>
</dbReference>